<reference evidence="4" key="1">
    <citation type="submission" date="2016-06" db="UniProtKB">
        <authorList>
            <consortium name="WormBaseParasite"/>
        </authorList>
    </citation>
    <scope>IDENTIFICATION</scope>
</reference>
<proteinExistence type="predicted"/>
<accession>A0A183IVV1</accession>
<dbReference type="PANTHER" id="PTHR13464:SF0">
    <property type="entry name" value="SAP30-BINDING PROTEIN"/>
    <property type="match status" value="1"/>
</dbReference>
<feature type="compositionally biased region" description="Polar residues" evidence="1">
    <location>
        <begin position="47"/>
        <end position="56"/>
    </location>
</feature>
<organism evidence="4">
    <name type="scientific">Soboliphyme baturini</name>
    <dbReference type="NCBI Taxonomy" id="241478"/>
    <lineage>
        <taxon>Eukaryota</taxon>
        <taxon>Metazoa</taxon>
        <taxon>Ecdysozoa</taxon>
        <taxon>Nematoda</taxon>
        <taxon>Enoplea</taxon>
        <taxon>Dorylaimia</taxon>
        <taxon>Dioctophymatida</taxon>
        <taxon>Dioctophymatoidea</taxon>
        <taxon>Soboliphymatidae</taxon>
        <taxon>Soboliphyme</taxon>
    </lineage>
</organism>
<protein>
    <submittedName>
        <fullName evidence="4">HCNGP-like protein</fullName>
    </submittedName>
</protein>
<sequence>MDRVNSSAIRSLAAYNDDSDDDSESGSASPAATASSPKDKILPGKQSPRQNASAAVSSAEEMGSGTGTGTDAHSSATNSPWISDYEGNSPTGGDPEAPRRPQFYHSPSSAASYPSETPSSFTLSRMSSGIALVSYGAEDDEQGDDRRNSISANDDAVIEMLDEHVEQVLSVTAISTANDDSQPPLKFEVGDMPKRVMKSEDEEEIDVDVLLEKPLANAVFAETNFRPASEGHENFRRSEILYVSDLIPSKACDAQAKFKEFFRRKAAGYDFNKAIQNRTDFRNPSIYEKLIEHFGIDEIGTNFPKEVFDPHGFKPCDFYDEIAKIQRSLMEKLEKEKHAVKESNILSIGEDRKRKSKWDNPPSVIQSLPPVGKTAISFTQYNITVLKRIA</sequence>
<reference evidence="2 3" key="2">
    <citation type="submission" date="2018-11" db="EMBL/GenBank/DDBJ databases">
        <authorList>
            <consortium name="Pathogen Informatics"/>
        </authorList>
    </citation>
    <scope>NUCLEOTIDE SEQUENCE [LARGE SCALE GENOMIC DNA]</scope>
</reference>
<feature type="region of interest" description="Disordered" evidence="1">
    <location>
        <begin position="1"/>
        <end position="122"/>
    </location>
</feature>
<name>A0A183IVV1_9BILA</name>
<feature type="compositionally biased region" description="Polar residues" evidence="1">
    <location>
        <begin position="69"/>
        <end position="91"/>
    </location>
</feature>
<dbReference type="AlphaFoldDB" id="A0A183IVV1"/>
<dbReference type="GO" id="GO:0006355">
    <property type="term" value="P:regulation of DNA-templated transcription"/>
    <property type="evidence" value="ECO:0007669"/>
    <property type="project" value="InterPro"/>
</dbReference>
<dbReference type="WBParaSite" id="SBAD_0000803901-mRNA-1">
    <property type="protein sequence ID" value="SBAD_0000803901-mRNA-1"/>
    <property type="gene ID" value="SBAD_0000803901"/>
</dbReference>
<evidence type="ECO:0000313" key="3">
    <source>
        <dbReference type="Proteomes" id="UP000270296"/>
    </source>
</evidence>
<feature type="compositionally biased region" description="Low complexity" evidence="1">
    <location>
        <begin position="106"/>
        <end position="120"/>
    </location>
</feature>
<feature type="compositionally biased region" description="Low complexity" evidence="1">
    <location>
        <begin position="25"/>
        <end position="36"/>
    </location>
</feature>
<dbReference type="Proteomes" id="UP000270296">
    <property type="component" value="Unassembled WGS sequence"/>
</dbReference>
<keyword evidence="3" id="KW-1185">Reference proteome</keyword>
<evidence type="ECO:0000313" key="2">
    <source>
        <dbReference type="EMBL" id="VDP14140.1"/>
    </source>
</evidence>
<dbReference type="PANTHER" id="PTHR13464">
    <property type="entry name" value="TRANSCRIPTIONAL REGULATOR PROTEIN HCNGP"/>
    <property type="match status" value="1"/>
</dbReference>
<evidence type="ECO:0000313" key="4">
    <source>
        <dbReference type="WBParaSite" id="SBAD_0000803901-mRNA-1"/>
    </source>
</evidence>
<gene>
    <name evidence="2" type="ORF">SBAD_LOCUS7748</name>
</gene>
<dbReference type="GO" id="GO:0005634">
    <property type="term" value="C:nucleus"/>
    <property type="evidence" value="ECO:0007669"/>
    <property type="project" value="TreeGrafter"/>
</dbReference>
<dbReference type="Pfam" id="PF07818">
    <property type="entry name" value="HCNGP"/>
    <property type="match status" value="1"/>
</dbReference>
<dbReference type="EMBL" id="UZAM01010903">
    <property type="protein sequence ID" value="VDP14140.1"/>
    <property type="molecule type" value="Genomic_DNA"/>
</dbReference>
<dbReference type="InterPro" id="IPR012479">
    <property type="entry name" value="SAP30BP"/>
</dbReference>
<dbReference type="OrthoDB" id="1714508at2759"/>
<evidence type="ECO:0000256" key="1">
    <source>
        <dbReference type="SAM" id="MobiDB-lite"/>
    </source>
</evidence>